<accession>A0A8B8F707</accession>
<evidence type="ECO:0000313" key="1">
    <source>
        <dbReference type="Proteomes" id="UP000694846"/>
    </source>
</evidence>
<dbReference type="PANTHER" id="PTHR45913">
    <property type="entry name" value="EPM2A-INTERACTING PROTEIN 1"/>
    <property type="match status" value="1"/>
</dbReference>
<dbReference type="OrthoDB" id="6623314at2759"/>
<name>A0A8B8F707_9HEMI</name>
<sequence length="308" mass="35666">MQRIKDLPITRNTVKDRILKIAENITNQQIADFKLCNVFSICLDESTDITGSARLSIFIRYFVGSEIKEELVKLVSLIVSVTTDGAPSMTGRESGFINLFTKHVGHPLLGFHCIIHQEALCAKNTFKLFDAIIKLVTKIVNFITARGLNKRKFENLLKEVNSVYRGLVMFNNVRWLSRGNVLQRFIECFDEIKMFLDEQNQIHEELSDLEWIARLMFFADFTQHLNELNIKLQEKLDKTMKRKILSDKCWNYVEHLITLVCSIVNWITILESDTPRLSVVPEALNEIKQHFITYIISPLLEIEGTMLL</sequence>
<proteinExistence type="predicted"/>
<dbReference type="Proteomes" id="UP000694846">
    <property type="component" value="Unplaced"/>
</dbReference>
<keyword evidence="1" id="KW-1185">Reference proteome</keyword>
<dbReference type="RefSeq" id="XP_025406285.1">
    <property type="nucleotide sequence ID" value="XM_025550500.1"/>
</dbReference>
<dbReference type="GeneID" id="112680415"/>
<reference evidence="2" key="1">
    <citation type="submission" date="2025-08" db="UniProtKB">
        <authorList>
            <consortium name="RefSeq"/>
        </authorList>
    </citation>
    <scope>IDENTIFICATION</scope>
    <source>
        <tissue evidence="2">Whole body</tissue>
    </source>
</reference>
<protein>
    <submittedName>
        <fullName evidence="2">Protein FAM200A-like</fullName>
    </submittedName>
</protein>
<dbReference type="InterPro" id="IPR012337">
    <property type="entry name" value="RNaseH-like_sf"/>
</dbReference>
<dbReference type="PANTHER" id="PTHR45913:SF10">
    <property type="entry name" value="DUF4371 DOMAIN-CONTAINING PROTEIN"/>
    <property type="match status" value="1"/>
</dbReference>
<organism evidence="1 2">
    <name type="scientific">Sipha flava</name>
    <name type="common">yellow sugarcane aphid</name>
    <dbReference type="NCBI Taxonomy" id="143950"/>
    <lineage>
        <taxon>Eukaryota</taxon>
        <taxon>Metazoa</taxon>
        <taxon>Ecdysozoa</taxon>
        <taxon>Arthropoda</taxon>
        <taxon>Hexapoda</taxon>
        <taxon>Insecta</taxon>
        <taxon>Pterygota</taxon>
        <taxon>Neoptera</taxon>
        <taxon>Paraneoptera</taxon>
        <taxon>Hemiptera</taxon>
        <taxon>Sternorrhyncha</taxon>
        <taxon>Aphidomorpha</taxon>
        <taxon>Aphidoidea</taxon>
        <taxon>Aphididae</taxon>
        <taxon>Sipha</taxon>
    </lineage>
</organism>
<gene>
    <name evidence="2" type="primary">LOC112680415</name>
</gene>
<dbReference type="AlphaFoldDB" id="A0A8B8F707"/>
<dbReference type="SUPFAM" id="SSF53098">
    <property type="entry name" value="Ribonuclease H-like"/>
    <property type="match status" value="1"/>
</dbReference>
<evidence type="ECO:0000313" key="2">
    <source>
        <dbReference type="RefSeq" id="XP_025406285.1"/>
    </source>
</evidence>